<comment type="similarity">
    <text evidence="1">Belongs to the protease inhibitor I39 (alpha-2-macroglobulin) family. Bacterial alpha-2-macroglobulin subfamily.</text>
</comment>
<dbReference type="InterPro" id="IPR013783">
    <property type="entry name" value="Ig-like_fold"/>
</dbReference>
<sequence>MLAEQQATLQPVPLSNYVPQTGSTFYLLSDNSYGSDEEALVRIEANARDQYYLEQYGGADVRLYRIPDPLSFLQQQKNLHRILVNANYRGEGAANTLSYLWDAWYKSSRRSWQRVFSAQARQAMTAKAPELATSQYITEPTRYEAPSVYAPLKSLPLVTQFRYPIWQAKGLTPPKGVKLEGSSSDFIAARPGNVMIPLGKQQPGLYLVEAIIGSHRATTLVFVSNSVLISKIAGQQLLAWSVDRQSGQPTAGTQVIWTDGTGTLQSQTTDVQGLALLQHTSPEHSYLLALDKQGGLTIAENFYYDSEIYNTKLYTVTDRPLYRPGDKVQMKFIARHFSNARQSTPVDAKHITVSVLDPSGLPLLQRQLDWQASHGADLDFSLPDNAQAGGYEIRVELDGNSHTAAFRVAEYVKPHFDIELQLDKPNFKTGEAVTGKIRLHYPDGSPVANASISASLKGQQLAMVEGALAFSGQFPLKLQQQELLSDKQGEVRFSLPAANEPSRYILTLLASDDAAWRVKRTHEILIERGMTPYQIDAPRQFSQPGDSISFHWRPIAETTPPANEQPVSYQWLRLEDRKLLEGQLTAGSDSLDLALSEGGSYRLSLRDHAGNLVAATSHWVAGPELQSAPGVIEIHPDQRRYDAGQTATVLVSFPAATAEALLTLERDGVDKHALLSRGADWIKTRKLTDTQWQLELPVTADYAPNMTLSVLNVSAGDYQFRNVGLLVRQPQVAIQVQADKPGYQPGDNVKLTLNTAVEGQPRASHLVVGVVDEMVYLLQPELAPDIHQFFYHPRRNNVRTTSSLNFITYDMSLPHLGNGMTPNSQRHERGVKVLERPRRDDQDTALWLPDVTTDANGRAEVSFVMPDALTRWRVVVRAYTDDGIVGQQQQTLVSDLPVYLKWSGPTHFRRGDKPTLEWLVFNRTPEQIAAKVQWPELQQEEQLQLASGTSWLRQNVTLDADRTLRSRLETPQHRDALEVKLTTEAAGWPSWQQLTLASVVRDQTVPLTLPADAEQITVYSDDSVQASLRSLMDSLIEYPYGCVEQTASRLLPLAIAYRLQTNPQDAARLRQLLLTQRLRLVHMANPDGSFGWWGDQTQGSLLLSSYAYYVDWFTMQALGLPLPDGQAEALLALYQQNAQTAPLLHRLLALSWMEQMGLPVQNLLQGSDEALTVQWQALPAADASLDPLASSLVMLHPESRPGVFMAALLSQRLHRVLGSTLPAALQQNLLAVQEEMAASASPLLQWLQPGANKADGARIASIARAMPTLERALLLDWILHDSPAQTTPEFSLDGDWQAEHTLSGATLWHWTGKQPPTSLQLQSSTSEPHQLSLSFRSLAPAEATLPVTLTRTLYELTPLPDNAGYHAKPVTQTDTLHTNRLYVDEVRLQSPPEMRHQYALLEVPLPPGASVEPSTWGVTISGLDGNEYPVDFARNQFEEGNLSYQVPFPEVAGEQVQRQLLRFASRGEFVMPAARLFMMYQPSQQAVQSDASNAHWRID</sequence>
<feature type="domain" description="Alpha-2-macroglobulin bait region" evidence="2">
    <location>
        <begin position="632"/>
        <end position="778"/>
    </location>
</feature>
<dbReference type="Pfam" id="PF07703">
    <property type="entry name" value="A2M_BRD"/>
    <property type="match status" value="1"/>
</dbReference>
<keyword evidence="5" id="KW-1185">Reference proteome</keyword>
<name>A0ABV8CRU1_9GAMM</name>
<dbReference type="InterPro" id="IPR047565">
    <property type="entry name" value="Alpha-macroglob_thiol-ester_cl"/>
</dbReference>
<dbReference type="RefSeq" id="WP_377154096.1">
    <property type="nucleotide sequence ID" value="NZ_JBHSAF010000015.1"/>
</dbReference>
<gene>
    <name evidence="4" type="ORF">ACFOSS_15050</name>
</gene>
<comment type="caution">
    <text evidence="4">The sequence shown here is derived from an EMBL/GenBank/DDBJ whole genome shotgun (WGS) entry which is preliminary data.</text>
</comment>
<dbReference type="InterPro" id="IPR001599">
    <property type="entry name" value="Macroglobln_a2"/>
</dbReference>
<dbReference type="InterPro" id="IPR002890">
    <property type="entry name" value="MG2"/>
</dbReference>
<dbReference type="Pfam" id="PF00207">
    <property type="entry name" value="A2M"/>
    <property type="match status" value="1"/>
</dbReference>
<dbReference type="Gene3D" id="2.60.40.10">
    <property type="entry name" value="Immunoglobulins"/>
    <property type="match status" value="1"/>
</dbReference>
<evidence type="ECO:0000313" key="4">
    <source>
        <dbReference type="EMBL" id="MFC3914765.1"/>
    </source>
</evidence>
<proteinExistence type="inferred from homology"/>
<dbReference type="Gene3D" id="1.50.10.20">
    <property type="match status" value="1"/>
</dbReference>
<evidence type="ECO:0000256" key="1">
    <source>
        <dbReference type="ARBA" id="ARBA00010556"/>
    </source>
</evidence>
<evidence type="ECO:0000313" key="5">
    <source>
        <dbReference type="Proteomes" id="UP001595692"/>
    </source>
</evidence>
<dbReference type="SUPFAM" id="SSF48239">
    <property type="entry name" value="Terpenoid cyclases/Protein prenyltransferases"/>
    <property type="match status" value="1"/>
</dbReference>
<dbReference type="PANTHER" id="PTHR40094">
    <property type="entry name" value="ALPHA-2-MACROGLOBULIN HOMOLOG"/>
    <property type="match status" value="1"/>
</dbReference>
<protein>
    <submittedName>
        <fullName evidence="4">Alpha-2-macroglobulin</fullName>
    </submittedName>
</protein>
<dbReference type="SMART" id="SM01360">
    <property type="entry name" value="A2M"/>
    <property type="match status" value="1"/>
</dbReference>
<feature type="domain" description="Alpha-2-macroglobulin" evidence="3">
    <location>
        <begin position="844"/>
        <end position="934"/>
    </location>
</feature>
<reference evidence="5" key="1">
    <citation type="journal article" date="2019" name="Int. J. Syst. Evol. Microbiol.">
        <title>The Global Catalogue of Microorganisms (GCM) 10K type strain sequencing project: providing services to taxonomists for standard genome sequencing and annotation.</title>
        <authorList>
            <consortium name="The Broad Institute Genomics Platform"/>
            <consortium name="The Broad Institute Genome Sequencing Center for Infectious Disease"/>
            <person name="Wu L."/>
            <person name="Ma J."/>
        </authorList>
    </citation>
    <scope>NUCLEOTIDE SEQUENCE [LARGE SCALE GENOMIC DNA]</scope>
    <source>
        <strain evidence="5">CCUG 54939</strain>
    </source>
</reference>
<dbReference type="Gene3D" id="2.60.40.1930">
    <property type="match status" value="1"/>
</dbReference>
<dbReference type="PANTHER" id="PTHR40094:SF1">
    <property type="entry name" value="UBIQUITIN DOMAIN-CONTAINING PROTEIN"/>
    <property type="match status" value="1"/>
</dbReference>
<evidence type="ECO:0000259" key="2">
    <source>
        <dbReference type="SMART" id="SM01359"/>
    </source>
</evidence>
<accession>A0ABV8CRU1</accession>
<dbReference type="SMART" id="SM01419">
    <property type="entry name" value="Thiol-ester_cl"/>
    <property type="match status" value="1"/>
</dbReference>
<dbReference type="Proteomes" id="UP001595692">
    <property type="component" value="Unassembled WGS sequence"/>
</dbReference>
<dbReference type="InterPro" id="IPR051802">
    <property type="entry name" value="YfhM-like"/>
</dbReference>
<evidence type="ECO:0000259" key="3">
    <source>
        <dbReference type="SMART" id="SM01360"/>
    </source>
</evidence>
<dbReference type="Pfam" id="PF01835">
    <property type="entry name" value="MG2"/>
    <property type="match status" value="1"/>
</dbReference>
<dbReference type="InterPro" id="IPR008930">
    <property type="entry name" value="Terpenoid_cyclase/PrenylTrfase"/>
</dbReference>
<dbReference type="EMBL" id="JBHSAF010000015">
    <property type="protein sequence ID" value="MFC3914765.1"/>
    <property type="molecule type" value="Genomic_DNA"/>
</dbReference>
<dbReference type="InterPro" id="IPR011625">
    <property type="entry name" value="A2M_N_BRD"/>
</dbReference>
<organism evidence="4 5">
    <name type="scientific">Pseudaeromonas sharmana</name>
    <dbReference type="NCBI Taxonomy" id="328412"/>
    <lineage>
        <taxon>Bacteria</taxon>
        <taxon>Pseudomonadati</taxon>
        <taxon>Pseudomonadota</taxon>
        <taxon>Gammaproteobacteria</taxon>
        <taxon>Aeromonadales</taxon>
        <taxon>Aeromonadaceae</taxon>
        <taxon>Pseudaeromonas</taxon>
    </lineage>
</organism>
<dbReference type="SMART" id="SM01359">
    <property type="entry name" value="A2M_N_2"/>
    <property type="match status" value="1"/>
</dbReference>